<dbReference type="InterPro" id="IPR043502">
    <property type="entry name" value="DNA/RNA_pol_sf"/>
</dbReference>
<gene>
    <name evidence="2" type="ORF">L195_g035674</name>
</gene>
<sequence length="340" mass="39237">GPLWLETSSGAWYIKIEGYFNEEKFEKCSHEHTLFVKHERNGKIIIVSLYVDDLICTGNDMHMIHAFKESMKKKFAMTDLGKMKYFLGVEVIQSEKGKFINQHKYAVEILKKFDAREYKQMVGSLMYLLAIRLDIAYSVCLVARYMDRPIELHVTTIKRIMRYLKGTLVDGIMYSHRTNKIDLVGWSDSDYAGDLDDMKSTSGYVFMLGTGAISWSSKKQPIVTLSTTEAEYVAASICACQCLWLRSIMSHLKFEQSKPTVIYCDNSSCIKLSKNPIMHDRCKHIDVRFHFLRNLAKEGTMELKHCTSQEKLADLMTKLLKLDTFHKLKIGLWTINAQKC</sequence>
<dbReference type="PANTHER" id="PTHR11439">
    <property type="entry name" value="GAG-POL-RELATED RETROTRANSPOSON"/>
    <property type="match status" value="1"/>
</dbReference>
<dbReference type="EMBL" id="ASHM01036424">
    <property type="protein sequence ID" value="PNX79687.1"/>
    <property type="molecule type" value="Genomic_DNA"/>
</dbReference>
<evidence type="ECO:0000313" key="3">
    <source>
        <dbReference type="Proteomes" id="UP000236291"/>
    </source>
</evidence>
<dbReference type="Proteomes" id="UP000236291">
    <property type="component" value="Unassembled WGS sequence"/>
</dbReference>
<dbReference type="CDD" id="cd09272">
    <property type="entry name" value="RNase_HI_RT_Ty1"/>
    <property type="match status" value="1"/>
</dbReference>
<accession>A0A2K3LMD5</accession>
<protein>
    <submittedName>
        <fullName evidence="2">Copia-type polyprotein</fullName>
    </submittedName>
</protein>
<feature type="domain" description="Reverse transcriptase Ty1/copia-type" evidence="1">
    <location>
        <begin position="9"/>
        <end position="116"/>
    </location>
</feature>
<comment type="caution">
    <text evidence="2">The sequence shown here is derived from an EMBL/GenBank/DDBJ whole genome shotgun (WGS) entry which is preliminary data.</text>
</comment>
<reference evidence="2 3" key="2">
    <citation type="journal article" date="2017" name="Front. Plant Sci.">
        <title>Gene Classification and Mining of Molecular Markers Useful in Red Clover (Trifolium pratense) Breeding.</title>
        <authorList>
            <person name="Istvanek J."/>
            <person name="Dluhosova J."/>
            <person name="Dluhos P."/>
            <person name="Patkova L."/>
            <person name="Nedelnik J."/>
            <person name="Repkova J."/>
        </authorList>
    </citation>
    <scope>NUCLEOTIDE SEQUENCE [LARGE SCALE GENOMIC DNA]</scope>
    <source>
        <strain evidence="3">cv. Tatra</strain>
        <tissue evidence="2">Young leaves</tissue>
    </source>
</reference>
<dbReference type="InterPro" id="IPR013103">
    <property type="entry name" value="RVT_2"/>
</dbReference>
<proteinExistence type="predicted"/>
<feature type="non-terminal residue" evidence="2">
    <location>
        <position position="1"/>
    </location>
</feature>
<dbReference type="Pfam" id="PF07727">
    <property type="entry name" value="RVT_2"/>
    <property type="match status" value="1"/>
</dbReference>
<evidence type="ECO:0000313" key="2">
    <source>
        <dbReference type="EMBL" id="PNX79687.1"/>
    </source>
</evidence>
<name>A0A2K3LMD5_TRIPR</name>
<evidence type="ECO:0000259" key="1">
    <source>
        <dbReference type="Pfam" id="PF07727"/>
    </source>
</evidence>
<dbReference type="AlphaFoldDB" id="A0A2K3LMD5"/>
<organism evidence="2 3">
    <name type="scientific">Trifolium pratense</name>
    <name type="common">Red clover</name>
    <dbReference type="NCBI Taxonomy" id="57577"/>
    <lineage>
        <taxon>Eukaryota</taxon>
        <taxon>Viridiplantae</taxon>
        <taxon>Streptophyta</taxon>
        <taxon>Embryophyta</taxon>
        <taxon>Tracheophyta</taxon>
        <taxon>Spermatophyta</taxon>
        <taxon>Magnoliopsida</taxon>
        <taxon>eudicotyledons</taxon>
        <taxon>Gunneridae</taxon>
        <taxon>Pentapetalae</taxon>
        <taxon>rosids</taxon>
        <taxon>fabids</taxon>
        <taxon>Fabales</taxon>
        <taxon>Fabaceae</taxon>
        <taxon>Papilionoideae</taxon>
        <taxon>50 kb inversion clade</taxon>
        <taxon>NPAAA clade</taxon>
        <taxon>Hologalegina</taxon>
        <taxon>IRL clade</taxon>
        <taxon>Trifolieae</taxon>
        <taxon>Trifolium</taxon>
    </lineage>
</organism>
<reference evidence="2 3" key="1">
    <citation type="journal article" date="2014" name="Am. J. Bot.">
        <title>Genome assembly and annotation for red clover (Trifolium pratense; Fabaceae).</title>
        <authorList>
            <person name="Istvanek J."/>
            <person name="Jaros M."/>
            <person name="Krenek A."/>
            <person name="Repkova J."/>
        </authorList>
    </citation>
    <scope>NUCLEOTIDE SEQUENCE [LARGE SCALE GENOMIC DNA]</scope>
    <source>
        <strain evidence="3">cv. Tatra</strain>
        <tissue evidence="2">Young leaves</tissue>
    </source>
</reference>
<dbReference type="PANTHER" id="PTHR11439:SF517">
    <property type="entry name" value="CYSTEINE-RICH RLK (RECEPTOR-LIKE PROTEIN KINASE) 8"/>
    <property type="match status" value="1"/>
</dbReference>
<dbReference type="SUPFAM" id="SSF56672">
    <property type="entry name" value="DNA/RNA polymerases"/>
    <property type="match status" value="1"/>
</dbReference>